<dbReference type="Proteomes" id="UP000277204">
    <property type="component" value="Unassembled WGS sequence"/>
</dbReference>
<keyword evidence="1" id="KW-0472">Membrane</keyword>
<proteinExistence type="predicted"/>
<dbReference type="EMBL" id="UZAI01021454">
    <property type="protein sequence ID" value="VDP55552.1"/>
    <property type="molecule type" value="Genomic_DNA"/>
</dbReference>
<organism evidence="2 3">
    <name type="scientific">Schistosoma margrebowiei</name>
    <dbReference type="NCBI Taxonomy" id="48269"/>
    <lineage>
        <taxon>Eukaryota</taxon>
        <taxon>Metazoa</taxon>
        <taxon>Spiralia</taxon>
        <taxon>Lophotrochozoa</taxon>
        <taxon>Platyhelminthes</taxon>
        <taxon>Trematoda</taxon>
        <taxon>Digenea</taxon>
        <taxon>Strigeidida</taxon>
        <taxon>Schistosomatoidea</taxon>
        <taxon>Schistosomatidae</taxon>
        <taxon>Schistosoma</taxon>
    </lineage>
</organism>
<keyword evidence="1" id="KW-1133">Transmembrane helix</keyword>
<protein>
    <submittedName>
        <fullName evidence="2">Uncharacterized protein</fullName>
    </submittedName>
</protein>
<name>A0A3P8DUZ3_9TREM</name>
<gene>
    <name evidence="2" type="ORF">SMRZ_LOCUS25543</name>
</gene>
<evidence type="ECO:0000313" key="3">
    <source>
        <dbReference type="Proteomes" id="UP000277204"/>
    </source>
</evidence>
<sequence>MLVLISYYISSCLSNFTIGIRYGWYGRFSSSISLSCFAFLVIIIKCVHVVLTNM</sequence>
<dbReference type="AlphaFoldDB" id="A0A3P8DUZ3"/>
<feature type="transmembrane region" description="Helical" evidence="1">
    <location>
        <begin position="6"/>
        <end position="24"/>
    </location>
</feature>
<keyword evidence="3" id="KW-1185">Reference proteome</keyword>
<evidence type="ECO:0000256" key="1">
    <source>
        <dbReference type="SAM" id="Phobius"/>
    </source>
</evidence>
<keyword evidence="1" id="KW-0812">Transmembrane</keyword>
<evidence type="ECO:0000313" key="2">
    <source>
        <dbReference type="EMBL" id="VDP55552.1"/>
    </source>
</evidence>
<accession>A0A3P8DUZ3</accession>
<reference evidence="2 3" key="1">
    <citation type="submission" date="2018-11" db="EMBL/GenBank/DDBJ databases">
        <authorList>
            <consortium name="Pathogen Informatics"/>
        </authorList>
    </citation>
    <scope>NUCLEOTIDE SEQUENCE [LARGE SCALE GENOMIC DNA]</scope>
    <source>
        <strain evidence="2 3">Zambia</strain>
    </source>
</reference>
<feature type="transmembrane region" description="Helical" evidence="1">
    <location>
        <begin position="31"/>
        <end position="51"/>
    </location>
</feature>